<feature type="transmembrane region" description="Helical" evidence="5">
    <location>
        <begin position="12"/>
        <end position="34"/>
    </location>
</feature>
<comment type="subcellular location">
    <subcellularLocation>
        <location evidence="1">Membrane</location>
    </subcellularLocation>
</comment>
<dbReference type="PANTHER" id="PTHR32089:SF112">
    <property type="entry name" value="LYSOZYME-LIKE PROTEIN-RELATED"/>
    <property type="match status" value="1"/>
</dbReference>
<dbReference type="GO" id="GO:0004888">
    <property type="term" value="F:transmembrane signaling receptor activity"/>
    <property type="evidence" value="ECO:0007669"/>
    <property type="project" value="InterPro"/>
</dbReference>
<sequence length="540" mass="58562">MRKFHDLKIWMRLFIAIWIMLFIAWGSMIAWTAYKQKQLAIDQARDFSGSVYEMTMAGLTGMMITGTVAQRAVFLDQIKQLNELRDVQVVRGEEVIKKFGPGAADESSRDPIVKQVMQNKKPVYAMEDDGKGQFLHVRFPIIARSNYLGKNCIACHMVPEGTALGAVSMKVSLDKTNATVRDFTLQIIGVALGLSLPLLFFVYTFIRKFVTEPLEAMTRGLSDIAQGEGDLTRRLEVKNQDEIGSAAAVFNRMMTQFQTLIAKVASSASEVMGSAHKLSTSSRQVADTASLQREKSSSTSAAVDALADRIAAIAESADHLQEQSLQSQEKTREGQQNLAELTQKIKLVAESVDEIASAVQQFIESANAISDMTQEVKDIAGQTNLLALNAAIEAARAGEQGRGFAVVADEVRQLAEKSASAANEIDAITTSLRERSAQVEVSMQKGLDYIGSGEAALGKVEAVLAHARESVEQVSLAVNSIVGATEEQRTTSKSVADNMDAIAESADAASNIVSQTVAASQDLDRLATELQTLVGRFRVN</sequence>
<dbReference type="InterPro" id="IPR003660">
    <property type="entry name" value="HAMP_dom"/>
</dbReference>
<evidence type="ECO:0000256" key="4">
    <source>
        <dbReference type="PROSITE-ProRule" id="PRU00284"/>
    </source>
</evidence>
<comment type="similarity">
    <text evidence="3">Belongs to the methyl-accepting chemotaxis (MCP) protein family.</text>
</comment>
<dbReference type="Pfam" id="PF00672">
    <property type="entry name" value="HAMP"/>
    <property type="match status" value="1"/>
</dbReference>
<dbReference type="EMBL" id="BDOQ01000003">
    <property type="protein sequence ID" value="GBG13222.1"/>
    <property type="molecule type" value="Genomic_DNA"/>
</dbReference>
<dbReference type="Proteomes" id="UP000245081">
    <property type="component" value="Unassembled WGS sequence"/>
</dbReference>
<comment type="caution">
    <text evidence="8">The sequence shown here is derived from an EMBL/GenBank/DDBJ whole genome shotgun (WGS) entry which is preliminary data.</text>
</comment>
<evidence type="ECO:0000313" key="9">
    <source>
        <dbReference type="Proteomes" id="UP000245081"/>
    </source>
</evidence>
<dbReference type="InterPro" id="IPR004089">
    <property type="entry name" value="MCPsignal_dom"/>
</dbReference>
<dbReference type="FunFam" id="1.10.287.950:FF:000001">
    <property type="entry name" value="Methyl-accepting chemotaxis sensory transducer"/>
    <property type="match status" value="1"/>
</dbReference>
<dbReference type="PRINTS" id="PR00260">
    <property type="entry name" value="CHEMTRNSDUCR"/>
</dbReference>
<proteinExistence type="inferred from homology"/>
<dbReference type="OrthoDB" id="2489132at2"/>
<keyword evidence="5" id="KW-1133">Transmembrane helix</keyword>
<keyword evidence="5" id="KW-0472">Membrane</keyword>
<organism evidence="8 9">
    <name type="scientific">Novimethylophilus kurashikiensis</name>
    <dbReference type="NCBI Taxonomy" id="1825523"/>
    <lineage>
        <taxon>Bacteria</taxon>
        <taxon>Pseudomonadati</taxon>
        <taxon>Pseudomonadota</taxon>
        <taxon>Betaproteobacteria</taxon>
        <taxon>Nitrosomonadales</taxon>
        <taxon>Methylophilaceae</taxon>
        <taxon>Novimethylophilus</taxon>
    </lineage>
</organism>
<reference evidence="8 9" key="1">
    <citation type="journal article" date="2018" name="Environ. Microbiol.">
        <title>Isolation and genomic characterization of Novimethylophilus kurashikiensis gen. nov. sp. nov., a new lanthanide-dependent methylotrophic species of Methylophilaceae.</title>
        <authorList>
            <person name="Lv H."/>
            <person name="Sahin N."/>
            <person name="Tani A."/>
        </authorList>
    </citation>
    <scope>NUCLEOTIDE SEQUENCE [LARGE SCALE GENOMIC DNA]</scope>
    <source>
        <strain evidence="8 9">La2-4</strain>
    </source>
</reference>
<dbReference type="InterPro" id="IPR004090">
    <property type="entry name" value="Chemotax_Me-accpt_rcpt"/>
</dbReference>
<feature type="domain" description="HAMP" evidence="7">
    <location>
        <begin position="208"/>
        <end position="262"/>
    </location>
</feature>
<evidence type="ECO:0000256" key="5">
    <source>
        <dbReference type="SAM" id="Phobius"/>
    </source>
</evidence>
<feature type="domain" description="Methyl-accepting transducer" evidence="6">
    <location>
        <begin position="267"/>
        <end position="503"/>
    </location>
</feature>
<keyword evidence="2 4" id="KW-0807">Transducer</keyword>
<feature type="transmembrane region" description="Helical" evidence="5">
    <location>
        <begin position="54"/>
        <end position="75"/>
    </location>
</feature>
<dbReference type="GO" id="GO:0016020">
    <property type="term" value="C:membrane"/>
    <property type="evidence" value="ECO:0007669"/>
    <property type="project" value="UniProtKB-SubCell"/>
</dbReference>
<dbReference type="AlphaFoldDB" id="A0A2R5F472"/>
<dbReference type="SMART" id="SM00304">
    <property type="entry name" value="HAMP"/>
    <property type="match status" value="1"/>
</dbReference>
<dbReference type="GO" id="GO:0007165">
    <property type="term" value="P:signal transduction"/>
    <property type="evidence" value="ECO:0007669"/>
    <property type="project" value="UniProtKB-KW"/>
</dbReference>
<evidence type="ECO:0000256" key="2">
    <source>
        <dbReference type="ARBA" id="ARBA00023224"/>
    </source>
</evidence>
<protein>
    <submittedName>
        <fullName evidence="8">Methyl-accepting chemotaxis protein</fullName>
    </submittedName>
</protein>
<evidence type="ECO:0000259" key="7">
    <source>
        <dbReference type="PROSITE" id="PS50885"/>
    </source>
</evidence>
<name>A0A2R5F472_9PROT</name>
<evidence type="ECO:0000256" key="1">
    <source>
        <dbReference type="ARBA" id="ARBA00004370"/>
    </source>
</evidence>
<dbReference type="PROSITE" id="PS50885">
    <property type="entry name" value="HAMP"/>
    <property type="match status" value="1"/>
</dbReference>
<dbReference type="Gene3D" id="3.30.450.290">
    <property type="match status" value="1"/>
</dbReference>
<dbReference type="SUPFAM" id="SSF58104">
    <property type="entry name" value="Methyl-accepting chemotaxis protein (MCP) signaling domain"/>
    <property type="match status" value="1"/>
</dbReference>
<keyword evidence="9" id="KW-1185">Reference proteome</keyword>
<dbReference type="SMART" id="SM00283">
    <property type="entry name" value="MA"/>
    <property type="match status" value="1"/>
</dbReference>
<dbReference type="PROSITE" id="PS50111">
    <property type="entry name" value="CHEMOTAXIS_TRANSDUC_2"/>
    <property type="match status" value="1"/>
</dbReference>
<accession>A0A2R5F472</accession>
<evidence type="ECO:0000313" key="8">
    <source>
        <dbReference type="EMBL" id="GBG13222.1"/>
    </source>
</evidence>
<dbReference type="GO" id="GO:0006935">
    <property type="term" value="P:chemotaxis"/>
    <property type="evidence" value="ECO:0007669"/>
    <property type="project" value="InterPro"/>
</dbReference>
<dbReference type="RefSeq" id="WP_109015045.1">
    <property type="nucleotide sequence ID" value="NZ_BDOQ01000003.1"/>
</dbReference>
<dbReference type="Gene3D" id="1.10.287.950">
    <property type="entry name" value="Methyl-accepting chemotaxis protein"/>
    <property type="match status" value="1"/>
</dbReference>
<dbReference type="Pfam" id="PF00015">
    <property type="entry name" value="MCPsignal"/>
    <property type="match status" value="1"/>
</dbReference>
<gene>
    <name evidence="8" type="primary">mcp</name>
    <name evidence="8" type="ORF">NMK_0766</name>
</gene>
<evidence type="ECO:0000259" key="6">
    <source>
        <dbReference type="PROSITE" id="PS50111"/>
    </source>
</evidence>
<feature type="transmembrane region" description="Helical" evidence="5">
    <location>
        <begin position="183"/>
        <end position="206"/>
    </location>
</feature>
<dbReference type="CDD" id="cd06225">
    <property type="entry name" value="HAMP"/>
    <property type="match status" value="1"/>
</dbReference>
<keyword evidence="5" id="KW-0812">Transmembrane</keyword>
<dbReference type="PANTHER" id="PTHR32089">
    <property type="entry name" value="METHYL-ACCEPTING CHEMOTAXIS PROTEIN MCPB"/>
    <property type="match status" value="1"/>
</dbReference>
<evidence type="ECO:0000256" key="3">
    <source>
        <dbReference type="ARBA" id="ARBA00029447"/>
    </source>
</evidence>